<proteinExistence type="predicted"/>
<comment type="caution">
    <text evidence="1">The sequence shown here is derived from an EMBL/GenBank/DDBJ whole genome shotgun (WGS) entry which is preliminary data.</text>
</comment>
<evidence type="ECO:0000313" key="2">
    <source>
        <dbReference type="Proteomes" id="UP000324897"/>
    </source>
</evidence>
<sequence length="70" mass="8155">LLHSCRRILPDLFPFLQERDAILNCRCLNSSRSDQSISLSGNPFIIRMDDDVEKRYENMKSKKRALSSII</sequence>
<keyword evidence="2" id="KW-1185">Reference proteome</keyword>
<reference evidence="1 2" key="1">
    <citation type="journal article" date="2019" name="Sci. Rep.">
        <title>A high-quality genome of Eragrostis curvula grass provides insights into Poaceae evolution and supports new strategies to enhance forage quality.</title>
        <authorList>
            <person name="Carballo J."/>
            <person name="Santos B.A.C.M."/>
            <person name="Zappacosta D."/>
            <person name="Garbus I."/>
            <person name="Selva J.P."/>
            <person name="Gallo C.A."/>
            <person name="Diaz A."/>
            <person name="Albertini E."/>
            <person name="Caccamo M."/>
            <person name="Echenique V."/>
        </authorList>
    </citation>
    <scope>NUCLEOTIDE SEQUENCE [LARGE SCALE GENOMIC DNA]</scope>
    <source>
        <strain evidence="2">cv. Victoria</strain>
        <tissue evidence="1">Leaf</tissue>
    </source>
</reference>
<dbReference type="EMBL" id="RWGY01000051">
    <property type="protein sequence ID" value="TVU05948.1"/>
    <property type="molecule type" value="Genomic_DNA"/>
</dbReference>
<name>A0A5J9T4Q0_9POAL</name>
<dbReference type="Proteomes" id="UP000324897">
    <property type="component" value="Unassembled WGS sequence"/>
</dbReference>
<organism evidence="1 2">
    <name type="scientific">Eragrostis curvula</name>
    <name type="common">weeping love grass</name>
    <dbReference type="NCBI Taxonomy" id="38414"/>
    <lineage>
        <taxon>Eukaryota</taxon>
        <taxon>Viridiplantae</taxon>
        <taxon>Streptophyta</taxon>
        <taxon>Embryophyta</taxon>
        <taxon>Tracheophyta</taxon>
        <taxon>Spermatophyta</taxon>
        <taxon>Magnoliopsida</taxon>
        <taxon>Liliopsida</taxon>
        <taxon>Poales</taxon>
        <taxon>Poaceae</taxon>
        <taxon>PACMAD clade</taxon>
        <taxon>Chloridoideae</taxon>
        <taxon>Eragrostideae</taxon>
        <taxon>Eragrostidinae</taxon>
        <taxon>Eragrostis</taxon>
    </lineage>
</organism>
<accession>A0A5J9T4Q0</accession>
<dbReference type="Gramene" id="TVU05948">
    <property type="protein sequence ID" value="TVU05948"/>
    <property type="gene ID" value="EJB05_49134"/>
</dbReference>
<gene>
    <name evidence="1" type="ORF">EJB05_49134</name>
</gene>
<dbReference type="AlphaFoldDB" id="A0A5J9T4Q0"/>
<protein>
    <submittedName>
        <fullName evidence="1">Uncharacterized protein</fullName>
    </submittedName>
</protein>
<evidence type="ECO:0000313" key="1">
    <source>
        <dbReference type="EMBL" id="TVU05948.1"/>
    </source>
</evidence>
<feature type="non-terminal residue" evidence="1">
    <location>
        <position position="1"/>
    </location>
</feature>